<organism evidence="1 2">
    <name type="scientific">Neiella litorisoli</name>
    <dbReference type="NCBI Taxonomy" id="2771431"/>
    <lineage>
        <taxon>Bacteria</taxon>
        <taxon>Pseudomonadati</taxon>
        <taxon>Pseudomonadota</taxon>
        <taxon>Gammaproteobacteria</taxon>
        <taxon>Alteromonadales</taxon>
        <taxon>Echinimonadaceae</taxon>
        <taxon>Neiella</taxon>
    </lineage>
</organism>
<dbReference type="AlphaFoldDB" id="A0A8J6UG14"/>
<reference evidence="1" key="1">
    <citation type="submission" date="2020-09" db="EMBL/GenBank/DDBJ databases">
        <title>A novel bacterium of genus Neiella, isolated from South China Sea.</title>
        <authorList>
            <person name="Huang H."/>
            <person name="Mo K."/>
            <person name="Hu Y."/>
        </authorList>
    </citation>
    <scope>NUCLEOTIDE SEQUENCE</scope>
    <source>
        <strain evidence="1">HB171785</strain>
    </source>
</reference>
<gene>
    <name evidence="1" type="ORF">IC617_08480</name>
</gene>
<name>A0A8J6UG14_9GAMM</name>
<accession>A0A8J6UG14</accession>
<dbReference type="Proteomes" id="UP000638014">
    <property type="component" value="Unassembled WGS sequence"/>
</dbReference>
<dbReference type="EMBL" id="JACXAF010000009">
    <property type="protein sequence ID" value="MBD1389461.1"/>
    <property type="molecule type" value="Genomic_DNA"/>
</dbReference>
<evidence type="ECO:0000313" key="2">
    <source>
        <dbReference type="Proteomes" id="UP000638014"/>
    </source>
</evidence>
<evidence type="ECO:0000313" key="1">
    <source>
        <dbReference type="EMBL" id="MBD1389461.1"/>
    </source>
</evidence>
<proteinExistence type="predicted"/>
<comment type="caution">
    <text evidence="1">The sequence shown here is derived from an EMBL/GenBank/DDBJ whole genome shotgun (WGS) entry which is preliminary data.</text>
</comment>
<dbReference type="RefSeq" id="WP_191144568.1">
    <property type="nucleotide sequence ID" value="NZ_JACXAF010000009.1"/>
</dbReference>
<sequence length="83" mass="9520">MTRNPSQFLVEQIKLAGYDRIHPGSSLRFIRALLPQLPRQWQSLNSDALVKKVRQQCEMAVSANLLTRKRMNGITGYVYFVVA</sequence>
<keyword evidence="2" id="KW-1185">Reference proteome</keyword>
<protein>
    <submittedName>
        <fullName evidence="1">Uncharacterized protein</fullName>
    </submittedName>
</protein>